<protein>
    <submittedName>
        <fullName evidence="1">Uncharacterized protein</fullName>
    </submittedName>
</protein>
<name>D0L2P0_GORB4</name>
<dbReference type="EMBL" id="CP001802">
    <property type="protein sequence ID" value="ACY20015.1"/>
    <property type="molecule type" value="Genomic_DNA"/>
</dbReference>
<dbReference type="HOGENOM" id="CLU_2682616_0_0_11"/>
<dbReference type="AlphaFoldDB" id="D0L2P0"/>
<accession>D0L2P0</accession>
<dbReference type="Proteomes" id="UP000001219">
    <property type="component" value="Chromosome"/>
</dbReference>
<keyword evidence="2" id="KW-1185">Reference proteome</keyword>
<dbReference type="STRING" id="526226.Gbro_0693"/>
<reference evidence="2" key="1">
    <citation type="submission" date="2009-10" db="EMBL/GenBank/DDBJ databases">
        <title>The complete chromosome of Gordonia bronchialis DSM 43247.</title>
        <authorList>
            <consortium name="US DOE Joint Genome Institute (JGI-PGF)"/>
            <person name="Lucas S."/>
            <person name="Copeland A."/>
            <person name="Lapidus A."/>
            <person name="Glavina del Rio T."/>
            <person name="Dalin E."/>
            <person name="Tice H."/>
            <person name="Bruce D."/>
            <person name="Goodwin L."/>
            <person name="Pitluck S."/>
            <person name="Kyrpides N."/>
            <person name="Mavromatis K."/>
            <person name="Ivanova N."/>
            <person name="Ovchinnikova G."/>
            <person name="Saunders E."/>
            <person name="Brettin T."/>
            <person name="Detter J.C."/>
            <person name="Han C."/>
            <person name="Larimer F."/>
            <person name="Land M."/>
            <person name="Hauser L."/>
            <person name="Markowitz V."/>
            <person name="Cheng J.-F."/>
            <person name="Hugenholtz P."/>
            <person name="Woyke T."/>
            <person name="Wu D."/>
            <person name="Jando M."/>
            <person name="Schneider S."/>
            <person name="Goeker M."/>
            <person name="Klenk H.-P."/>
            <person name="Eisen J.A."/>
        </authorList>
    </citation>
    <scope>NUCLEOTIDE SEQUENCE [LARGE SCALE GENOMIC DNA]</scope>
    <source>
        <strain evidence="2">ATCC 25592 / DSM 43247 / BCRC 13721 / JCM 3198 / KCTC 3076 / NBRC 16047 / NCTC 10667</strain>
    </source>
</reference>
<sequence length="74" mass="7824">MCIVINVFRLFLFRLSVEGTIDRRGNGRTTGPFAISGDGSFSSVVAPCDRVNVALLAAPGAMLAVCPKEIVGLR</sequence>
<organism evidence="1 2">
    <name type="scientific">Gordonia bronchialis (strain ATCC 25592 / DSM 43247 / BCRC 13721 / JCM 3198 / KCTC 3076 / NBRC 16047 / NCTC 10667)</name>
    <name type="common">Rhodococcus bronchialis</name>
    <dbReference type="NCBI Taxonomy" id="526226"/>
    <lineage>
        <taxon>Bacteria</taxon>
        <taxon>Bacillati</taxon>
        <taxon>Actinomycetota</taxon>
        <taxon>Actinomycetes</taxon>
        <taxon>Mycobacteriales</taxon>
        <taxon>Gordoniaceae</taxon>
        <taxon>Gordonia</taxon>
    </lineage>
</organism>
<proteinExistence type="predicted"/>
<gene>
    <name evidence="1" type="ordered locus">Gbro_0693</name>
</gene>
<dbReference type="KEGG" id="gbr:Gbro_0693"/>
<reference evidence="1 2" key="2">
    <citation type="journal article" date="2010" name="Stand. Genomic Sci.">
        <title>Complete genome sequence of Gordonia bronchialis type strain (3410).</title>
        <authorList>
            <person name="Ivanova N."/>
            <person name="Sikorski J."/>
            <person name="Jando M."/>
            <person name="Lapidus A."/>
            <person name="Nolan M."/>
            <person name="Lucas S."/>
            <person name="Del Rio T.G."/>
            <person name="Tice H."/>
            <person name="Copeland A."/>
            <person name="Cheng J.F."/>
            <person name="Chen F."/>
            <person name="Bruce D."/>
            <person name="Goodwin L."/>
            <person name="Pitluck S."/>
            <person name="Mavromatis K."/>
            <person name="Ovchinnikova G."/>
            <person name="Pati A."/>
            <person name="Chen A."/>
            <person name="Palaniappan K."/>
            <person name="Land M."/>
            <person name="Hauser L."/>
            <person name="Chang Y.J."/>
            <person name="Jeffries C.D."/>
            <person name="Chain P."/>
            <person name="Saunders E."/>
            <person name="Han C."/>
            <person name="Detter J.C."/>
            <person name="Brettin T."/>
            <person name="Rohde M."/>
            <person name="Goker M."/>
            <person name="Bristow J."/>
            <person name="Eisen J.A."/>
            <person name="Markowitz V."/>
            <person name="Hugenholtz P."/>
            <person name="Klenk H.P."/>
            <person name="Kyrpides N.C."/>
        </authorList>
    </citation>
    <scope>NUCLEOTIDE SEQUENCE [LARGE SCALE GENOMIC DNA]</scope>
    <source>
        <strain evidence="2">ATCC 25592 / DSM 43247 / BCRC 13721 / JCM 3198 / KCTC 3076 / NBRC 16047 / NCTC 10667</strain>
    </source>
</reference>
<evidence type="ECO:0000313" key="1">
    <source>
        <dbReference type="EMBL" id="ACY20015.1"/>
    </source>
</evidence>
<evidence type="ECO:0000313" key="2">
    <source>
        <dbReference type="Proteomes" id="UP000001219"/>
    </source>
</evidence>